<proteinExistence type="predicted"/>
<evidence type="ECO:0000313" key="3">
    <source>
        <dbReference type="RefSeq" id="XP_033154689.1"/>
    </source>
</evidence>
<feature type="signal peptide" evidence="1">
    <location>
        <begin position="1"/>
        <end position="24"/>
    </location>
</feature>
<keyword evidence="2" id="KW-1185">Reference proteome</keyword>
<dbReference type="Proteomes" id="UP000515162">
    <property type="component" value="Chromosome 2R"/>
</dbReference>
<dbReference type="RefSeq" id="XP_033154689.1">
    <property type="nucleotide sequence ID" value="XM_033298798.1"/>
</dbReference>
<gene>
    <name evidence="3" type="primary">LOC117137385</name>
</gene>
<keyword evidence="1" id="KW-0732">Signal</keyword>
<dbReference type="GeneID" id="117137385"/>
<feature type="chain" id="PRO_5028111115" evidence="1">
    <location>
        <begin position="25"/>
        <end position="97"/>
    </location>
</feature>
<reference evidence="3" key="1">
    <citation type="submission" date="2025-08" db="UniProtKB">
        <authorList>
            <consortium name="RefSeq"/>
        </authorList>
    </citation>
    <scope>IDENTIFICATION</scope>
    <source>
        <strain evidence="3">Mau12</strain>
        <tissue evidence="3">Whole Body</tissue>
    </source>
</reference>
<evidence type="ECO:0000313" key="2">
    <source>
        <dbReference type="Proteomes" id="UP000515162"/>
    </source>
</evidence>
<name>A0A6P8JPL5_DROMA</name>
<evidence type="ECO:0000256" key="1">
    <source>
        <dbReference type="SAM" id="SignalP"/>
    </source>
</evidence>
<organism evidence="2 3">
    <name type="scientific">Drosophila mauritiana</name>
    <name type="common">Fruit fly</name>
    <dbReference type="NCBI Taxonomy" id="7226"/>
    <lineage>
        <taxon>Eukaryota</taxon>
        <taxon>Metazoa</taxon>
        <taxon>Ecdysozoa</taxon>
        <taxon>Arthropoda</taxon>
        <taxon>Hexapoda</taxon>
        <taxon>Insecta</taxon>
        <taxon>Pterygota</taxon>
        <taxon>Neoptera</taxon>
        <taxon>Endopterygota</taxon>
        <taxon>Diptera</taxon>
        <taxon>Brachycera</taxon>
        <taxon>Muscomorpha</taxon>
        <taxon>Ephydroidea</taxon>
        <taxon>Drosophilidae</taxon>
        <taxon>Drosophila</taxon>
        <taxon>Sophophora</taxon>
    </lineage>
</organism>
<protein>
    <submittedName>
        <fullName evidence="3">Uncharacterized protein LOC117137385</fullName>
    </submittedName>
</protein>
<dbReference type="AlphaFoldDB" id="A0A6P8JPL5"/>
<accession>A0A6P8JPL5</accession>
<sequence>MKNHLAVFLVVALAALAELPGVTASSVDILSHCVACPDEFKGKLVCAFINGCYLEIEYCSMVVFNCGRQQHHKHLFLVVNEGKCTPVRGYKCEAMDF</sequence>